<dbReference type="Proteomes" id="UP000198864">
    <property type="component" value="Unassembled WGS sequence"/>
</dbReference>
<reference evidence="4 5" key="1">
    <citation type="submission" date="2016-06" db="EMBL/GenBank/DDBJ databases">
        <authorList>
            <person name="Kjaerup R.B."/>
            <person name="Dalgaard T.S."/>
            <person name="Juul-Madsen H.R."/>
        </authorList>
    </citation>
    <scope>NUCLEOTIDE SEQUENCE [LARGE SCALE GENOMIC DNA]</scope>
    <source>
        <strain evidence="4 5">DSM 44871</strain>
    </source>
</reference>
<evidence type="ECO:0000313" key="5">
    <source>
        <dbReference type="Proteomes" id="UP000198864"/>
    </source>
</evidence>
<dbReference type="Pfam" id="PF03235">
    <property type="entry name" value="GmrSD_N"/>
    <property type="match status" value="1"/>
</dbReference>
<proteinExistence type="predicted"/>
<dbReference type="Pfam" id="PF07510">
    <property type="entry name" value="GmrSD_C"/>
    <property type="match status" value="1"/>
</dbReference>
<evidence type="ECO:0000259" key="1">
    <source>
        <dbReference type="Pfam" id="PF03235"/>
    </source>
</evidence>
<evidence type="ECO:0000259" key="2">
    <source>
        <dbReference type="Pfam" id="PF07510"/>
    </source>
</evidence>
<name>A0A1C4ZZP2_9ACTN</name>
<feature type="domain" description="DUF5655" evidence="3">
    <location>
        <begin position="594"/>
        <end position="694"/>
    </location>
</feature>
<dbReference type="RefSeq" id="WP_091407215.1">
    <property type="nucleotide sequence ID" value="NZ_FMCR01000007.1"/>
</dbReference>
<protein>
    <submittedName>
        <fullName evidence="4">Uncharacterized conserved protein, contains ParB-like and HNH nuclease domains</fullName>
    </submittedName>
</protein>
<dbReference type="PANTHER" id="PTHR35149:SF2">
    <property type="entry name" value="DUF262 DOMAIN-CONTAINING PROTEIN"/>
    <property type="match status" value="1"/>
</dbReference>
<dbReference type="InterPro" id="IPR011089">
    <property type="entry name" value="GmrSD_C"/>
</dbReference>
<evidence type="ECO:0000259" key="3">
    <source>
        <dbReference type="Pfam" id="PF18899"/>
    </source>
</evidence>
<evidence type="ECO:0000313" key="4">
    <source>
        <dbReference type="EMBL" id="SCF38321.1"/>
    </source>
</evidence>
<dbReference type="PANTHER" id="PTHR35149">
    <property type="entry name" value="SLL5132 PROTEIN"/>
    <property type="match status" value="1"/>
</dbReference>
<dbReference type="Pfam" id="PF18899">
    <property type="entry name" value="DUF5655"/>
    <property type="match status" value="1"/>
</dbReference>
<feature type="domain" description="GmrSD restriction endonucleases N-terminal" evidence="1">
    <location>
        <begin position="9"/>
        <end position="227"/>
    </location>
</feature>
<dbReference type="STRING" id="285676.GA0070561_6056"/>
<gene>
    <name evidence="4" type="ORF">GA0070561_6056</name>
</gene>
<feature type="domain" description="GmrSD restriction endonucleases C-terminal" evidence="2">
    <location>
        <begin position="420"/>
        <end position="554"/>
    </location>
</feature>
<sequence>MKASETKLLDLLAKGSQFVIPIYQRTYSWAQSECAQLWDDIVRAGTDDSLNAHFIGSIVHVEKGLSNLTSQEPNLVIDGQQRLTTVTLLVAALAEALGRLPEQNREPLDGFSPKKLRNRYLVNNDEEGDRYFKLLLSQTDRDTLKAIVGGAQLPKHRSERIESNHAYFQGRLGSQGTDYGAICRGLAKLVVVDIRLDRSQDNPQLIFESMNSTGRKLSQADLIRNFVLMGLEPSTQERFYAQYWRPMESDFGQAAYEAQFDDFVRHYLTVVTGEIPRLADIYEAFKAYARAATSDTGSVEPLLSQLRDYSGRYCAVALGQEKDKRLAAAFQDLREIKADVVYPLLLEVYTDYELGTLTTGEVAEIVDLLTSYIFRRAVCRVPTNSLNTTFATFGKGLRKERYLDSVKARFLSMKSYRAFPTDPEFAEALKTADLYHFKRRSYFLRRLENHNRKEVVTIEDYTIEHILPQNEKLSQEWRDALGDNWGEIQARYLHTLGNLTLTGYNSEYSDHPFTVKRDMNGGFKHSPLRLNQGLGQLDTWNADTIQSRAARLADAALDIWQMPELPPQVMAEFQQPRAETAFSIEDHPNLLPPARRALFDKFRSEVLALDPTVTEQFLKLYVAYKVETNFVDVVPQVARLRLSLNLPFESLHDERDLAWDVTGRGHWGNGNVEAGLDESSDFTYIMGLVRQAYEYQIAE</sequence>
<accession>A0A1C4ZZP2</accession>
<dbReference type="InterPro" id="IPR004919">
    <property type="entry name" value="GmrSD_N"/>
</dbReference>
<dbReference type="InterPro" id="IPR043714">
    <property type="entry name" value="DUF5655"/>
</dbReference>
<dbReference type="AlphaFoldDB" id="A0A1C4ZZP2"/>
<dbReference type="EMBL" id="FMCR01000007">
    <property type="protein sequence ID" value="SCF38321.1"/>
    <property type="molecule type" value="Genomic_DNA"/>
</dbReference>
<organism evidence="4 5">
    <name type="scientific">Micromonospora saelicesensis</name>
    <dbReference type="NCBI Taxonomy" id="285676"/>
    <lineage>
        <taxon>Bacteria</taxon>
        <taxon>Bacillati</taxon>
        <taxon>Actinomycetota</taxon>
        <taxon>Actinomycetes</taxon>
        <taxon>Micromonosporales</taxon>
        <taxon>Micromonosporaceae</taxon>
        <taxon>Micromonospora</taxon>
    </lineage>
</organism>